<dbReference type="EMBL" id="CP119326">
    <property type="protein sequence ID" value="WEK41449.1"/>
    <property type="molecule type" value="Genomic_DNA"/>
</dbReference>
<dbReference type="CDD" id="cd04847">
    <property type="entry name" value="Peptidases_S8_Subtilisin_like_2"/>
    <property type="match status" value="1"/>
</dbReference>
<organism evidence="2 3">
    <name type="scientific">Candidatus Brevundimonas colombiensis</name>
    <dbReference type="NCBI Taxonomy" id="3121376"/>
    <lineage>
        <taxon>Bacteria</taxon>
        <taxon>Pseudomonadati</taxon>
        <taxon>Pseudomonadota</taxon>
        <taxon>Alphaproteobacteria</taxon>
        <taxon>Caulobacterales</taxon>
        <taxon>Caulobacteraceae</taxon>
        <taxon>Brevundimonas</taxon>
    </lineage>
</organism>
<accession>A0AAJ6BMV0</accession>
<dbReference type="InterPro" id="IPR000209">
    <property type="entry name" value="Peptidase_S8/S53_dom"/>
</dbReference>
<evidence type="ECO:0000313" key="2">
    <source>
        <dbReference type="EMBL" id="WEK41449.1"/>
    </source>
</evidence>
<dbReference type="InterPro" id="IPR036852">
    <property type="entry name" value="Peptidase_S8/S53_dom_sf"/>
</dbReference>
<protein>
    <submittedName>
        <fullName evidence="2">S8 family peptidase</fullName>
    </submittedName>
</protein>
<feature type="domain" description="Peptidase S8/S53" evidence="1">
    <location>
        <begin position="285"/>
        <end position="637"/>
    </location>
</feature>
<dbReference type="AlphaFoldDB" id="A0AAJ6BMV0"/>
<dbReference type="InterPro" id="IPR034074">
    <property type="entry name" value="Y4bN_pept_dom"/>
</dbReference>
<proteinExistence type="predicted"/>
<dbReference type="Proteomes" id="UP001213664">
    <property type="component" value="Chromosome"/>
</dbReference>
<gene>
    <name evidence="2" type="ORF">P0Y50_07530</name>
</gene>
<evidence type="ECO:0000313" key="3">
    <source>
        <dbReference type="Proteomes" id="UP001213664"/>
    </source>
</evidence>
<dbReference type="GO" id="GO:0006508">
    <property type="term" value="P:proteolysis"/>
    <property type="evidence" value="ECO:0007669"/>
    <property type="project" value="InterPro"/>
</dbReference>
<dbReference type="Gene3D" id="3.40.50.200">
    <property type="entry name" value="Peptidase S8/S53 domain"/>
    <property type="match status" value="1"/>
</dbReference>
<dbReference type="Pfam" id="PF00082">
    <property type="entry name" value="Peptidase_S8"/>
    <property type="match status" value="1"/>
</dbReference>
<sequence>MAEPNDFDKRDKPHIAIDAWRESVGYEFPQRAQQRKPLRDDYVAHGRALLEQLAAALPPPPAPDADTRTRLNGLQPGTLIAVGTLAPDENARTKAVKMPTGFDFTAQDIVVLRSERRDDRTEGAIVFVPDTSQAYLRSRVAGYGNANLGNAKRPDVDRFEVVETIAATTAASLFAVEIDPNGPAIWWELWARQSVADGVAVAARAREFDVHGERLYFPDTTVVLVHARPADLLLFAQQTPGAIAEIRPATGTICPFLERGDTVVGQADFVADLTGRVSAPSAEAPLVGLLDTGVAGEHPLIAPGLAGAYAYDDAWGVDDHIGGGGHGTGMSSLILYGDLSFSMQDNRAVDLTHGVVSMKLLPPGGMPPNAPQHYGLITQGAIAQVEIAHGVAVRTFCMAVTTDEFAPERPSAWSGALDQIAAGSSVGDAGDPSLPAHDRPKRLLVVSAGNVEGGMRDFVTAHHPIEDPAQSWNALTVGGYTTLDRLAAEDGNKTAVAPANTVSPFSRSSDMLPDDLTPIKPEVLFEAGNMLADAADFCGWSPSVSLLSAGNDVAVEPLTPIWATSAATGIAGNFLGQLEATLPGLWPETYRALTVQSANWPAPIKTALVGRGAHWSSGRAVATKAAKQKLLRRVGYGVPDVSRTTASAMNDLTLTAQAELQPFALSQNGGSAVYNDMHFYDLPWPREALQQLENTIVTMKVTLSYFIEPNLTGRAATRPDTYRSFGLRFRIKKRGETTEQFRARVNAAQEHDGDAADGEADYWLLGPNAISAGSLHCDLWRGHAVDLALHDAIAIVPVGGWWKSHLGQRRVTDRCRYSLTVTISAPGQEIDLHSEVMALVEAKAAEIEV</sequence>
<evidence type="ECO:0000259" key="1">
    <source>
        <dbReference type="Pfam" id="PF00082"/>
    </source>
</evidence>
<dbReference type="SUPFAM" id="SSF52743">
    <property type="entry name" value="Subtilisin-like"/>
    <property type="match status" value="1"/>
</dbReference>
<dbReference type="GO" id="GO:0004252">
    <property type="term" value="F:serine-type endopeptidase activity"/>
    <property type="evidence" value="ECO:0007669"/>
    <property type="project" value="InterPro"/>
</dbReference>
<name>A0AAJ6BMV0_9CAUL</name>
<reference evidence="2" key="1">
    <citation type="submission" date="2023-03" db="EMBL/GenBank/DDBJ databases">
        <title>Andean soil-derived lignocellulolytic bacterial consortium as a source of novel taxa and putative plastic-active enzymes.</title>
        <authorList>
            <person name="Diaz-Garcia L."/>
            <person name="Chuvochina M."/>
            <person name="Feuerriegel G."/>
            <person name="Bunk B."/>
            <person name="Sproer C."/>
            <person name="Streit W.R."/>
            <person name="Rodriguez L.M."/>
            <person name="Overmann J."/>
            <person name="Jimenez D.J."/>
        </authorList>
    </citation>
    <scope>NUCLEOTIDE SEQUENCE</scope>
    <source>
        <strain evidence="2">MAG 833</strain>
    </source>
</reference>